<feature type="binding site" evidence="7">
    <location>
        <position position="141"/>
    </location>
    <ligand>
        <name>Mg(2+)</name>
        <dbReference type="ChEBI" id="CHEBI:18420"/>
    </ligand>
</feature>
<evidence type="ECO:0000256" key="1">
    <source>
        <dbReference type="ARBA" id="ARBA00004651"/>
    </source>
</evidence>
<keyword evidence="5 8" id="KW-1133">Transmembrane helix</keyword>
<dbReference type="InterPro" id="IPR000715">
    <property type="entry name" value="Glycosyl_transferase_4"/>
</dbReference>
<dbReference type="PANTHER" id="PTHR22926:SF3">
    <property type="entry name" value="UNDECAPRENYL-PHOSPHATE ALPHA-N-ACETYLGLUCOSAMINYL 1-PHOSPHATE TRANSFERASE"/>
    <property type="match status" value="1"/>
</dbReference>
<dbReference type="CDD" id="cd06912">
    <property type="entry name" value="GT_MraY_like"/>
    <property type="match status" value="1"/>
</dbReference>
<gene>
    <name evidence="9" type="ordered locus">WS1738</name>
</gene>
<keyword evidence="2" id="KW-1003">Cell membrane</keyword>
<evidence type="ECO:0000313" key="10">
    <source>
        <dbReference type="Proteomes" id="UP000000422"/>
    </source>
</evidence>
<keyword evidence="10" id="KW-1185">Reference proteome</keyword>
<feature type="transmembrane region" description="Helical" evidence="8">
    <location>
        <begin position="145"/>
        <end position="165"/>
    </location>
</feature>
<feature type="transmembrane region" description="Helical" evidence="8">
    <location>
        <begin position="44"/>
        <end position="70"/>
    </location>
</feature>
<feature type="transmembrane region" description="Helical" evidence="8">
    <location>
        <begin position="202"/>
        <end position="219"/>
    </location>
</feature>
<evidence type="ECO:0000256" key="4">
    <source>
        <dbReference type="ARBA" id="ARBA00022692"/>
    </source>
</evidence>
<dbReference type="EMBL" id="BX571661">
    <property type="protein sequence ID" value="CAE10762.1"/>
    <property type="molecule type" value="Genomic_DNA"/>
</dbReference>
<feature type="transmembrane region" description="Helical" evidence="8">
    <location>
        <begin position="171"/>
        <end position="190"/>
    </location>
</feature>
<feature type="transmembrane region" description="Helical" evidence="8">
    <location>
        <begin position="279"/>
        <end position="297"/>
    </location>
</feature>
<evidence type="ECO:0000256" key="8">
    <source>
        <dbReference type="SAM" id="Phobius"/>
    </source>
</evidence>
<comment type="subcellular location">
    <subcellularLocation>
        <location evidence="1">Cell membrane</location>
        <topology evidence="1">Multi-pass membrane protein</topology>
    </subcellularLocation>
</comment>
<evidence type="ECO:0000313" key="9">
    <source>
        <dbReference type="EMBL" id="CAE10762.1"/>
    </source>
</evidence>
<keyword evidence="3 9" id="KW-0808">Transferase</keyword>
<evidence type="ECO:0000256" key="6">
    <source>
        <dbReference type="ARBA" id="ARBA00023136"/>
    </source>
</evidence>
<keyword evidence="6 8" id="KW-0472">Membrane</keyword>
<protein>
    <submittedName>
        <fullName evidence="9">UNDECAPRENYL PHOSPHATE N-ACETYLGLUCOSAMINYLTRANSFERASETRANSMEMBRANE PROTEIN</fullName>
        <ecNumber evidence="9">2.4.1.-</ecNumber>
    </submittedName>
</protein>
<dbReference type="GO" id="GO:0009103">
    <property type="term" value="P:lipopolysaccharide biosynthetic process"/>
    <property type="evidence" value="ECO:0007669"/>
    <property type="project" value="TreeGrafter"/>
</dbReference>
<dbReference type="GO" id="GO:0044038">
    <property type="term" value="P:cell wall macromolecule biosynthetic process"/>
    <property type="evidence" value="ECO:0007669"/>
    <property type="project" value="TreeGrafter"/>
</dbReference>
<evidence type="ECO:0000256" key="2">
    <source>
        <dbReference type="ARBA" id="ARBA00022475"/>
    </source>
</evidence>
<feature type="transmembrane region" description="Helical" evidence="8">
    <location>
        <begin position="118"/>
        <end position="138"/>
    </location>
</feature>
<keyword evidence="4 8" id="KW-0812">Transmembrane</keyword>
<feature type="transmembrane region" description="Helical" evidence="8">
    <location>
        <begin position="225"/>
        <end position="246"/>
    </location>
</feature>
<name>Q7M8C3_WOLSU</name>
<dbReference type="Pfam" id="PF00953">
    <property type="entry name" value="Glycos_transf_4"/>
    <property type="match status" value="1"/>
</dbReference>
<feature type="binding site" evidence="7">
    <location>
        <position position="201"/>
    </location>
    <ligand>
        <name>Mg(2+)</name>
        <dbReference type="ChEBI" id="CHEBI:18420"/>
    </ligand>
</feature>
<dbReference type="GO" id="GO:0046872">
    <property type="term" value="F:metal ion binding"/>
    <property type="evidence" value="ECO:0007669"/>
    <property type="project" value="UniProtKB-KW"/>
</dbReference>
<keyword evidence="7" id="KW-0479">Metal-binding</keyword>
<dbReference type="EC" id="2.4.1.-" evidence="9"/>
<dbReference type="HOGENOM" id="CLU_023982_5_0_7"/>
<keyword evidence="7" id="KW-0460">Magnesium</keyword>
<evidence type="ECO:0000256" key="7">
    <source>
        <dbReference type="PIRSR" id="PIRSR600715-1"/>
    </source>
</evidence>
<evidence type="ECO:0000256" key="3">
    <source>
        <dbReference type="ARBA" id="ARBA00022679"/>
    </source>
</evidence>
<dbReference type="GO" id="GO:0016757">
    <property type="term" value="F:glycosyltransferase activity"/>
    <property type="evidence" value="ECO:0007669"/>
    <property type="project" value="UniProtKB-KW"/>
</dbReference>
<dbReference type="AlphaFoldDB" id="Q7M8C3"/>
<dbReference type="GO" id="GO:0071555">
    <property type="term" value="P:cell wall organization"/>
    <property type="evidence" value="ECO:0007669"/>
    <property type="project" value="TreeGrafter"/>
</dbReference>
<organism evidence="10">
    <name type="scientific">Wolinella succinogenes (strain ATCC 29543 / DSM 1740 / CCUG 13145 / JCM 31913 / LMG 7466 / NCTC 11488 / FDC 602W)</name>
    <name type="common">Vibrio succinogenes</name>
    <dbReference type="NCBI Taxonomy" id="273121"/>
    <lineage>
        <taxon>Bacteria</taxon>
        <taxon>Pseudomonadati</taxon>
        <taxon>Campylobacterota</taxon>
        <taxon>Epsilonproteobacteria</taxon>
        <taxon>Campylobacterales</taxon>
        <taxon>Helicobacteraceae</taxon>
        <taxon>Wolinella</taxon>
    </lineage>
</organism>
<feature type="transmembrane region" description="Helical" evidence="8">
    <location>
        <begin position="303"/>
        <end position="325"/>
    </location>
</feature>
<dbReference type="GO" id="GO:0016780">
    <property type="term" value="F:phosphotransferase activity, for other substituted phosphate groups"/>
    <property type="evidence" value="ECO:0007669"/>
    <property type="project" value="InterPro"/>
</dbReference>
<proteinExistence type="predicted"/>
<sequence length="337" mass="37301">MVFVFLVSLLSSIVVMQASSHKGFFLDDHDSSKPQRFHHAPTPRAGGLAIFLASLAVVWLIPWGWAFMLASSLAFASGIIEDFKGTLTPKVRLFIQLSAALAGVWLVDALILDIGIDWILPWGLGLVFTLFAVVGAINSINIIDGFNGLASGVAMMVLFSLALAAHSVGDGEILCLSLSVLAATLGFFVLNFPKGKIFLGDGGAYFLGFVIVEIAIMLSQKHEEISPWFVLGVMIYPVYEVLFSVYRRRLVRGLSALHPDGIHLHSLLFKRKARNNPKTSILVWMLTAPFIFLPLGYKGNEKWLILTILLFVVGYNWLYHALVNFKVRQKRRAKKRA</sequence>
<dbReference type="STRING" id="273121.WS1738"/>
<comment type="cofactor">
    <cofactor evidence="7">
        <name>Mg(2+)</name>
        <dbReference type="ChEBI" id="CHEBI:18420"/>
    </cofactor>
</comment>
<keyword evidence="9" id="KW-0328">Glycosyltransferase</keyword>
<evidence type="ECO:0000256" key="5">
    <source>
        <dbReference type="ARBA" id="ARBA00022989"/>
    </source>
</evidence>
<dbReference type="Proteomes" id="UP000000422">
    <property type="component" value="Chromosome"/>
</dbReference>
<reference evidence="9 10" key="1">
    <citation type="journal article" date="2003" name="Proc. Natl. Acad. Sci. U.S.A.">
        <title>Complete genome sequence and analysis of Wolinella succinogenes.</title>
        <authorList>
            <person name="Baar C."/>
            <person name="Eppinger M."/>
            <person name="Raddatz G."/>
            <person name="Simon JM."/>
            <person name="Lanz C."/>
            <person name="Klimmek O."/>
            <person name="Nandakumar R."/>
            <person name="Gross R."/>
            <person name="Rosinus A."/>
            <person name="Keller H."/>
            <person name="Jagtap P."/>
            <person name="Linke B."/>
            <person name="Meyer F."/>
            <person name="Lederer H."/>
            <person name="Schuster S.C."/>
        </authorList>
    </citation>
    <scope>NUCLEOTIDE SEQUENCE [LARGE SCALE GENOMIC DNA]</scope>
    <source>
        <strain evidence="10">ATCC 29543 / DSM 1740 / CCUG 13145 / JCM 31913 / LMG 7466 / NCTC 11488 / FDC 602W</strain>
    </source>
</reference>
<accession>Q7M8C3</accession>
<dbReference type="eggNOG" id="COG0472">
    <property type="taxonomic scope" value="Bacteria"/>
</dbReference>
<dbReference type="RefSeq" id="WP_011139546.1">
    <property type="nucleotide sequence ID" value="NC_005090.1"/>
</dbReference>
<dbReference type="GO" id="GO:0005886">
    <property type="term" value="C:plasma membrane"/>
    <property type="evidence" value="ECO:0007669"/>
    <property type="project" value="UniProtKB-SubCell"/>
</dbReference>
<feature type="transmembrane region" description="Helical" evidence="8">
    <location>
        <begin position="91"/>
        <end position="112"/>
    </location>
</feature>
<dbReference type="KEGG" id="wsu:WS1738"/>
<dbReference type="PANTHER" id="PTHR22926">
    <property type="entry name" value="PHOSPHO-N-ACETYLMURAMOYL-PENTAPEPTIDE-TRANSFERASE"/>
    <property type="match status" value="1"/>
</dbReference>